<gene>
    <name evidence="2" type="ORF">DQQ01_00230</name>
</gene>
<dbReference type="RefSeq" id="WP_111917723.1">
    <property type="nucleotide sequence ID" value="NZ_CAUWHR010000027.1"/>
</dbReference>
<accession>A0A2Z4U786</accession>
<dbReference type="EMBL" id="CP030280">
    <property type="protein sequence ID" value="AWY96850.1"/>
    <property type="molecule type" value="Genomic_DNA"/>
</dbReference>
<feature type="chain" id="PRO_5016418442" description="DUF5104 domain-containing protein" evidence="1">
    <location>
        <begin position="29"/>
        <end position="198"/>
    </location>
</feature>
<name>A0A2Z4U786_9FIRM</name>
<dbReference type="OrthoDB" id="1974797at2"/>
<organism evidence="2 3">
    <name type="scientific">Blautia argi</name>
    <dbReference type="NCBI Taxonomy" id="1912897"/>
    <lineage>
        <taxon>Bacteria</taxon>
        <taxon>Bacillati</taxon>
        <taxon>Bacillota</taxon>
        <taxon>Clostridia</taxon>
        <taxon>Lachnospirales</taxon>
        <taxon>Lachnospiraceae</taxon>
        <taxon>Blautia</taxon>
    </lineage>
</organism>
<dbReference type="AlphaFoldDB" id="A0A2Z4U786"/>
<keyword evidence="1" id="KW-0732">Signal</keyword>
<proteinExistence type="predicted"/>
<dbReference type="Proteomes" id="UP000250003">
    <property type="component" value="Chromosome"/>
</dbReference>
<sequence>MRKIRGKVLCAVLCAVFLLTGCSTKVSHKTPEAVVKSLISAYQNQDEKAVKKCFGFDPDKKTDSAVKKEINYNMKYFEAHAAKDVKFEKADILGSFEKRDLVYVWYNYEVELKKETQEVPALAFYFVQEKDKDYFVVPAKDVTDKMSKASREAYKKFVKTEEYREYEQQYETFIRKNPKYENSLQNKFKEVSGKAKNK</sequence>
<reference evidence="3" key="1">
    <citation type="submission" date="2018-06" db="EMBL/GenBank/DDBJ databases">
        <title>Description of Blautia argi sp. nov., a new anaerobic isolated from dog feces.</title>
        <authorList>
            <person name="Chang Y.-H."/>
            <person name="Paek J."/>
            <person name="Shin Y."/>
        </authorList>
    </citation>
    <scope>NUCLEOTIDE SEQUENCE [LARGE SCALE GENOMIC DNA]</scope>
    <source>
        <strain evidence="3">KCTC 15426</strain>
    </source>
</reference>
<evidence type="ECO:0000313" key="3">
    <source>
        <dbReference type="Proteomes" id="UP000250003"/>
    </source>
</evidence>
<dbReference type="PROSITE" id="PS51257">
    <property type="entry name" value="PROKAR_LIPOPROTEIN"/>
    <property type="match status" value="1"/>
</dbReference>
<evidence type="ECO:0000256" key="1">
    <source>
        <dbReference type="SAM" id="SignalP"/>
    </source>
</evidence>
<keyword evidence="3" id="KW-1185">Reference proteome</keyword>
<protein>
    <recommendedName>
        <fullName evidence="4">DUF5104 domain-containing protein</fullName>
    </recommendedName>
</protein>
<evidence type="ECO:0008006" key="4">
    <source>
        <dbReference type="Google" id="ProtNLM"/>
    </source>
</evidence>
<feature type="signal peptide" evidence="1">
    <location>
        <begin position="1"/>
        <end position="28"/>
    </location>
</feature>
<evidence type="ECO:0000313" key="2">
    <source>
        <dbReference type="EMBL" id="AWY96850.1"/>
    </source>
</evidence>
<dbReference type="KEGG" id="blau:DQQ01_00230"/>